<comment type="caution">
    <text evidence="1">The sequence shown here is derived from an EMBL/GenBank/DDBJ whole genome shotgun (WGS) entry which is preliminary data.</text>
</comment>
<dbReference type="Proteomes" id="UP001317259">
    <property type="component" value="Unassembled WGS sequence"/>
</dbReference>
<dbReference type="RefSeq" id="WP_242382214.1">
    <property type="nucleotide sequence ID" value="NZ_JAKRKC020000002.1"/>
</dbReference>
<evidence type="ECO:0000313" key="2">
    <source>
        <dbReference type="Proteomes" id="UP001317259"/>
    </source>
</evidence>
<keyword evidence="2" id="KW-1185">Reference proteome</keyword>
<evidence type="ECO:0000313" key="1">
    <source>
        <dbReference type="EMBL" id="MCK2219572.1"/>
    </source>
</evidence>
<accession>A0ABT0G4P7</accession>
<sequence length="54" mass="5808">MWIPLLVAVGYSLGQVAWPPLFTAALGRLTHLALARALFPSRRPAPLSRRSGPG</sequence>
<protein>
    <submittedName>
        <fullName evidence="1">Uncharacterized protein</fullName>
    </submittedName>
</protein>
<reference evidence="1 2" key="1">
    <citation type="submission" date="2022-04" db="EMBL/GenBank/DDBJ databases">
        <title>Genome draft of Actinomadura sp. ATCC 31491.</title>
        <authorList>
            <person name="Shi X."/>
            <person name="Du Y."/>
        </authorList>
    </citation>
    <scope>NUCLEOTIDE SEQUENCE [LARGE SCALE GENOMIC DNA]</scope>
    <source>
        <strain evidence="1 2">ATCC 31491</strain>
    </source>
</reference>
<proteinExistence type="predicted"/>
<organism evidence="1 2">
    <name type="scientific">Actinomadura luzonensis</name>
    <dbReference type="NCBI Taxonomy" id="2805427"/>
    <lineage>
        <taxon>Bacteria</taxon>
        <taxon>Bacillati</taxon>
        <taxon>Actinomycetota</taxon>
        <taxon>Actinomycetes</taxon>
        <taxon>Streptosporangiales</taxon>
        <taxon>Thermomonosporaceae</taxon>
        <taxon>Actinomadura</taxon>
    </lineage>
</organism>
<name>A0ABT0G4P7_9ACTN</name>
<dbReference type="EMBL" id="JAKRKC020000002">
    <property type="protein sequence ID" value="MCK2219572.1"/>
    <property type="molecule type" value="Genomic_DNA"/>
</dbReference>
<gene>
    <name evidence="1" type="ORF">MF672_038130</name>
</gene>